<evidence type="ECO:0000256" key="7">
    <source>
        <dbReference type="RuleBase" id="RU363032"/>
    </source>
</evidence>
<dbReference type="AlphaFoldDB" id="A0A2P8GTI5"/>
<evidence type="ECO:0000259" key="9">
    <source>
        <dbReference type="PROSITE" id="PS50928"/>
    </source>
</evidence>
<keyword evidence="2 7" id="KW-0813">Transport</keyword>
<dbReference type="Proteomes" id="UP000241203">
    <property type="component" value="Unassembled WGS sequence"/>
</dbReference>
<feature type="transmembrane region" description="Helical" evidence="7">
    <location>
        <begin position="187"/>
        <end position="204"/>
    </location>
</feature>
<reference evidence="11 13" key="2">
    <citation type="submission" date="2018-12" db="EMBL/GenBank/DDBJ databases">
        <authorList>
            <person name="hu s."/>
            <person name="Xu Y."/>
            <person name="Xu B."/>
            <person name="Li F."/>
        </authorList>
    </citation>
    <scope>NUCLEOTIDE SEQUENCE [LARGE SCALE GENOMIC DNA]</scope>
    <source>
        <strain evidence="11 13">KSW2-17</strain>
    </source>
</reference>
<evidence type="ECO:0000256" key="8">
    <source>
        <dbReference type="SAM" id="MobiDB-lite"/>
    </source>
</evidence>
<dbReference type="RefSeq" id="WP_106562433.1">
    <property type="nucleotide sequence ID" value="NZ_PYAU01000001.1"/>
</dbReference>
<dbReference type="OrthoDB" id="3210259at2"/>
<feature type="transmembrane region" description="Helical" evidence="7">
    <location>
        <begin position="34"/>
        <end position="58"/>
    </location>
</feature>
<dbReference type="Gene3D" id="1.10.3720.10">
    <property type="entry name" value="MetI-like"/>
    <property type="match status" value="1"/>
</dbReference>
<dbReference type="EMBL" id="PYAU01000001">
    <property type="protein sequence ID" value="PSL37274.1"/>
    <property type="molecule type" value="Genomic_DNA"/>
</dbReference>
<dbReference type="InterPro" id="IPR000515">
    <property type="entry name" value="MetI-like"/>
</dbReference>
<name>A0A2P8GTI5_9MICO</name>
<dbReference type="Proteomes" id="UP000268291">
    <property type="component" value="Unassembled WGS sequence"/>
</dbReference>
<gene>
    <name evidence="10" type="ORF">CLV49_0881</name>
    <name evidence="11" type="ORF">ELQ93_13425</name>
</gene>
<evidence type="ECO:0000256" key="4">
    <source>
        <dbReference type="ARBA" id="ARBA00022692"/>
    </source>
</evidence>
<dbReference type="GO" id="GO:0005886">
    <property type="term" value="C:plasma membrane"/>
    <property type="evidence" value="ECO:0007669"/>
    <property type="project" value="UniProtKB-SubCell"/>
</dbReference>
<evidence type="ECO:0000256" key="3">
    <source>
        <dbReference type="ARBA" id="ARBA00022475"/>
    </source>
</evidence>
<evidence type="ECO:0000256" key="5">
    <source>
        <dbReference type="ARBA" id="ARBA00022989"/>
    </source>
</evidence>
<evidence type="ECO:0000256" key="6">
    <source>
        <dbReference type="ARBA" id="ARBA00023136"/>
    </source>
</evidence>
<keyword evidence="3" id="KW-1003">Cell membrane</keyword>
<feature type="region of interest" description="Disordered" evidence="8">
    <location>
        <begin position="1"/>
        <end position="26"/>
    </location>
</feature>
<evidence type="ECO:0000313" key="10">
    <source>
        <dbReference type="EMBL" id="PSL37274.1"/>
    </source>
</evidence>
<reference evidence="10 12" key="1">
    <citation type="submission" date="2018-03" db="EMBL/GenBank/DDBJ databases">
        <title>Genomic Encyclopedia of Archaeal and Bacterial Type Strains, Phase II (KMG-II): from individual species to whole genera.</title>
        <authorList>
            <person name="Goeker M."/>
        </authorList>
    </citation>
    <scope>NUCLEOTIDE SEQUENCE [LARGE SCALE GENOMIC DNA]</scope>
    <source>
        <strain evidence="10 12">DSM 21548</strain>
    </source>
</reference>
<dbReference type="Pfam" id="PF00528">
    <property type="entry name" value="BPD_transp_1"/>
    <property type="match status" value="1"/>
</dbReference>
<keyword evidence="5 7" id="KW-1133">Transmembrane helix</keyword>
<keyword evidence="6 7" id="KW-0472">Membrane</keyword>
<keyword evidence="10" id="KW-0762">Sugar transport</keyword>
<dbReference type="CDD" id="cd06261">
    <property type="entry name" value="TM_PBP2"/>
    <property type="match status" value="1"/>
</dbReference>
<comment type="subcellular location">
    <subcellularLocation>
        <location evidence="1 7">Cell membrane</location>
        <topology evidence="1 7">Multi-pass membrane protein</topology>
    </subcellularLocation>
</comment>
<dbReference type="InterPro" id="IPR051393">
    <property type="entry name" value="ABC_transporter_permease"/>
</dbReference>
<evidence type="ECO:0000313" key="12">
    <source>
        <dbReference type="Proteomes" id="UP000241203"/>
    </source>
</evidence>
<feature type="transmembrane region" description="Helical" evidence="7">
    <location>
        <begin position="233"/>
        <end position="253"/>
    </location>
</feature>
<feature type="transmembrane region" description="Helical" evidence="7">
    <location>
        <begin position="97"/>
        <end position="117"/>
    </location>
</feature>
<keyword evidence="13" id="KW-1185">Reference proteome</keyword>
<dbReference type="GO" id="GO:0055085">
    <property type="term" value="P:transmembrane transport"/>
    <property type="evidence" value="ECO:0007669"/>
    <property type="project" value="InterPro"/>
</dbReference>
<evidence type="ECO:0000256" key="2">
    <source>
        <dbReference type="ARBA" id="ARBA00022448"/>
    </source>
</evidence>
<dbReference type="PROSITE" id="PS50928">
    <property type="entry name" value="ABC_TM1"/>
    <property type="match status" value="1"/>
</dbReference>
<dbReference type="InterPro" id="IPR035906">
    <property type="entry name" value="MetI-like_sf"/>
</dbReference>
<feature type="transmembrane region" description="Helical" evidence="7">
    <location>
        <begin position="289"/>
        <end position="308"/>
    </location>
</feature>
<evidence type="ECO:0000313" key="13">
    <source>
        <dbReference type="Proteomes" id="UP000268291"/>
    </source>
</evidence>
<keyword evidence="4 7" id="KW-0812">Transmembrane</keyword>
<comment type="similarity">
    <text evidence="7">Belongs to the binding-protein-dependent transport system permease family.</text>
</comment>
<evidence type="ECO:0000313" key="11">
    <source>
        <dbReference type="EMBL" id="RUQ84601.1"/>
    </source>
</evidence>
<feature type="domain" description="ABC transmembrane type-1" evidence="9">
    <location>
        <begin position="94"/>
        <end position="308"/>
    </location>
</feature>
<feature type="transmembrane region" description="Helical" evidence="7">
    <location>
        <begin position="129"/>
        <end position="152"/>
    </location>
</feature>
<dbReference type="SUPFAM" id="SSF161098">
    <property type="entry name" value="MetI-like"/>
    <property type="match status" value="1"/>
</dbReference>
<evidence type="ECO:0000256" key="1">
    <source>
        <dbReference type="ARBA" id="ARBA00004651"/>
    </source>
</evidence>
<proteinExistence type="inferred from homology"/>
<dbReference type="PANTHER" id="PTHR30193">
    <property type="entry name" value="ABC TRANSPORTER PERMEASE PROTEIN"/>
    <property type="match status" value="1"/>
</dbReference>
<dbReference type="EMBL" id="RZGY01000002">
    <property type="protein sequence ID" value="RUQ84601.1"/>
    <property type="molecule type" value="Genomic_DNA"/>
</dbReference>
<dbReference type="PANTHER" id="PTHR30193:SF41">
    <property type="entry name" value="DIACETYLCHITOBIOSE UPTAKE SYSTEM PERMEASE PROTEIN NGCF"/>
    <property type="match status" value="1"/>
</dbReference>
<sequence length="319" mass="34645">MSTVTSRRGASHDAPSARPPSASRRRRSLGRPQLFAAWALTIPFLIVFAAMFLVPLGYAGYLSTFTSQLVGGQVFSGLANYARALEDPSFWAGLGRVALFLFVQVPIMLVIALVIALALDTGRVAGSKFVRLAIFVPYAVPGVVATLMWGYLYGRESGLIAQMISSVGLTPPDLLSPQNVLGSTMNIVSWEFIGYNMIVLYAALRSVPTDMYEAAEIDGAGPFRVAWSIKIPAIRSAILLTVIFSVIGSFQLFNEPNLLYSIAPNAIGSDFTPNLYAYNVAFRNQDVNYAAAIAFLLGFFIMVISYVVQLATSRKERLS</sequence>
<organism evidence="10 12">
    <name type="scientific">Labedella gwakjiensis</name>
    <dbReference type="NCBI Taxonomy" id="390269"/>
    <lineage>
        <taxon>Bacteria</taxon>
        <taxon>Bacillati</taxon>
        <taxon>Actinomycetota</taxon>
        <taxon>Actinomycetes</taxon>
        <taxon>Micrococcales</taxon>
        <taxon>Microbacteriaceae</taxon>
        <taxon>Labedella</taxon>
    </lineage>
</organism>
<protein>
    <submittedName>
        <fullName evidence="10">Multiple sugar transport system permease protein</fullName>
    </submittedName>
    <submittedName>
        <fullName evidence="11">Sugar ABC transporter permease</fullName>
    </submittedName>
</protein>
<comment type="caution">
    <text evidence="10">The sequence shown here is derived from an EMBL/GenBank/DDBJ whole genome shotgun (WGS) entry which is preliminary data.</text>
</comment>
<accession>A0A2P8GTI5</accession>